<gene>
    <name evidence="2" type="ORF">AN403_2967</name>
</gene>
<dbReference type="PIRSF" id="PIRSF006402">
    <property type="entry name" value="UCP006402_thioredoxin"/>
    <property type="match status" value="1"/>
</dbReference>
<organism evidence="2 3">
    <name type="scientific">Pseudomonas fluorescens</name>
    <dbReference type="NCBI Taxonomy" id="294"/>
    <lineage>
        <taxon>Bacteria</taxon>
        <taxon>Pseudomonadati</taxon>
        <taxon>Pseudomonadota</taxon>
        <taxon>Gammaproteobacteria</taxon>
        <taxon>Pseudomonadales</taxon>
        <taxon>Pseudomonadaceae</taxon>
        <taxon>Pseudomonas</taxon>
    </lineage>
</organism>
<dbReference type="SUPFAM" id="SSF48208">
    <property type="entry name" value="Six-hairpin glycosidases"/>
    <property type="match status" value="1"/>
</dbReference>
<sequence length="662" mass="74433">MSNRLAKETSPYLRQHAENPVDWYPWGEEAFQHARDEDKPVHLSLGYAACHWCHVMAHESFENPEIARLMNERFINIKVDRQERPDLDDIYQKIVQMMGQGGGWPLTVFLTPRREPFFGGTYFPPQESYGRAGFPQLLRGLSEAWQNNRAALEQNVAQFLQGYRAMDTQMLEGDTPLEQDQPAAAARLFARNTDPVHGGLGNAPKFPNVACHDLVLRLYQRLHEPDLLRSLELTLDQVAAGGLYDHLGGGFARYCVDEHWAVPHFEKMLYDNGQLVKLYADAWRATGEPAWRRVFEETIDYILRDMTHPEGGFYASEDADSEGEEGKFYVWTPAQVQAVLGDPDAALACQAYGVTASGNFEHGTTVLHRAATLDTAQEAQLAGLRDKLLVARAQRIRPGRDENILTSWNALMIQGLCAAYQATGTATHLDAARRAADFILDRLSTPDGGLYRAWREDTAKVPGFLEDYAFLANALLDLYECEFDQLYLERATRLVELILEKFWEDGLYFTPKDGEPLVHRPRAPQDNAWPSGTSTSVFAFLRLFELTGRELYRERAEQVLTMYRAAAAQNPFGFAHLLAAQDFVQRGPISIVIAGERSAASALVASLQRRYLPARVLAFAEDVPIGAGRHMLKGQTSAYVCRNRTCENPVTSAAELVERCLK</sequence>
<dbReference type="CDD" id="cd02955">
    <property type="entry name" value="SSP411"/>
    <property type="match status" value="1"/>
</dbReference>
<keyword evidence="2" id="KW-0378">Hydrolase</keyword>
<reference evidence="2 3" key="1">
    <citation type="submission" date="2015-09" db="EMBL/GenBank/DDBJ databases">
        <authorList>
            <person name="Jackson K.R."/>
            <person name="Lunt B.L."/>
            <person name="Fisher J.N.B."/>
            <person name="Gardner A.V."/>
            <person name="Bailey M.E."/>
            <person name="Deus L.M."/>
            <person name="Earl A.S."/>
            <person name="Gibby P.D."/>
            <person name="Hartmann K.A."/>
            <person name="Liu J.E."/>
            <person name="Manci A.M."/>
            <person name="Nielsen D.A."/>
            <person name="Solomon M.B."/>
            <person name="Breakwell D.P."/>
            <person name="Burnett S.H."/>
            <person name="Grose J.H."/>
        </authorList>
    </citation>
    <scope>NUCLEOTIDE SEQUENCE [LARGE SCALE GENOMIC DNA]</scope>
    <source>
        <strain evidence="2 3">S613</strain>
    </source>
</reference>
<evidence type="ECO:0000313" key="3">
    <source>
        <dbReference type="Proteomes" id="UP000050349"/>
    </source>
</evidence>
<protein>
    <submittedName>
        <fullName evidence="2">Glycosyl hydrolase 47 family protein</fullName>
    </submittedName>
</protein>
<dbReference type="RefSeq" id="WP_008020347.1">
    <property type="nucleotide sequence ID" value="NZ_LJXB01000076.1"/>
</dbReference>
<proteinExistence type="predicted"/>
<evidence type="ECO:0000259" key="1">
    <source>
        <dbReference type="Pfam" id="PF03190"/>
    </source>
</evidence>
<dbReference type="OrthoDB" id="9762614at2"/>
<dbReference type="PANTHER" id="PTHR42899:SF1">
    <property type="entry name" value="SPERMATOGENESIS-ASSOCIATED PROTEIN 20"/>
    <property type="match status" value="1"/>
</dbReference>
<comment type="caution">
    <text evidence="2">The sequence shown here is derived from an EMBL/GenBank/DDBJ whole genome shotgun (WGS) entry which is preliminary data.</text>
</comment>
<dbReference type="AlphaFoldDB" id="A0A0P8X1R6"/>
<dbReference type="Gene3D" id="1.50.10.10">
    <property type="match status" value="2"/>
</dbReference>
<dbReference type="Proteomes" id="UP000050349">
    <property type="component" value="Unassembled WGS sequence"/>
</dbReference>
<dbReference type="InterPro" id="IPR024705">
    <property type="entry name" value="Ssp411"/>
</dbReference>
<dbReference type="InterPro" id="IPR036249">
    <property type="entry name" value="Thioredoxin-like_sf"/>
</dbReference>
<name>A0A0P8X1R6_PSEFL</name>
<dbReference type="PANTHER" id="PTHR42899">
    <property type="entry name" value="SPERMATOGENESIS-ASSOCIATED PROTEIN 20"/>
    <property type="match status" value="1"/>
</dbReference>
<dbReference type="PATRIC" id="fig|294.162.peg.2747"/>
<dbReference type="InterPro" id="IPR012341">
    <property type="entry name" value="6hp_glycosidase-like_sf"/>
</dbReference>
<dbReference type="EMBL" id="LJXB01000076">
    <property type="protein sequence ID" value="KPU59510.1"/>
    <property type="molecule type" value="Genomic_DNA"/>
</dbReference>
<dbReference type="Gene3D" id="3.40.30.10">
    <property type="entry name" value="Glutaredoxin"/>
    <property type="match status" value="1"/>
</dbReference>
<dbReference type="GO" id="GO:0016787">
    <property type="term" value="F:hydrolase activity"/>
    <property type="evidence" value="ECO:0007669"/>
    <property type="project" value="UniProtKB-KW"/>
</dbReference>
<dbReference type="Pfam" id="PF03190">
    <property type="entry name" value="Thioredox_DsbH"/>
    <property type="match status" value="1"/>
</dbReference>
<dbReference type="SUPFAM" id="SSF52833">
    <property type="entry name" value="Thioredoxin-like"/>
    <property type="match status" value="1"/>
</dbReference>
<feature type="domain" description="Spermatogenesis-associated protein 20-like TRX" evidence="1">
    <location>
        <begin position="3"/>
        <end position="161"/>
    </location>
</feature>
<evidence type="ECO:0000313" key="2">
    <source>
        <dbReference type="EMBL" id="KPU59510.1"/>
    </source>
</evidence>
<dbReference type="GO" id="GO:0005975">
    <property type="term" value="P:carbohydrate metabolic process"/>
    <property type="evidence" value="ECO:0007669"/>
    <property type="project" value="InterPro"/>
</dbReference>
<dbReference type="InterPro" id="IPR004879">
    <property type="entry name" value="Ssp411-like_TRX"/>
</dbReference>
<accession>A0A0P8X1R6</accession>
<dbReference type="InterPro" id="IPR008928">
    <property type="entry name" value="6-hairpin_glycosidase_sf"/>
</dbReference>